<dbReference type="InterPro" id="IPR013087">
    <property type="entry name" value="Znf_C2H2_type"/>
</dbReference>
<dbReference type="GO" id="GO:0016581">
    <property type="term" value="C:NuRD complex"/>
    <property type="evidence" value="ECO:0007669"/>
    <property type="project" value="TreeGrafter"/>
</dbReference>
<keyword evidence="2 6" id="KW-0863">Zinc-finger</keyword>
<dbReference type="FunFam" id="1.10.10.60:FF:000012">
    <property type="entry name" value="Metastasis-associated 1 family, member 3"/>
    <property type="match status" value="1"/>
</dbReference>
<evidence type="ECO:0000256" key="6">
    <source>
        <dbReference type="PROSITE-ProRule" id="PRU00042"/>
    </source>
</evidence>
<evidence type="ECO:0000259" key="8">
    <source>
        <dbReference type="PROSITE" id="PS50157"/>
    </source>
</evidence>
<proteinExistence type="predicted"/>
<keyword evidence="10" id="KW-1185">Reference proteome</keyword>
<organism evidence="9 10">
    <name type="scientific">Protopolystoma xenopodis</name>
    <dbReference type="NCBI Taxonomy" id="117903"/>
    <lineage>
        <taxon>Eukaryota</taxon>
        <taxon>Metazoa</taxon>
        <taxon>Spiralia</taxon>
        <taxon>Lophotrochozoa</taxon>
        <taxon>Platyhelminthes</taxon>
        <taxon>Monogenea</taxon>
        <taxon>Polyopisthocotylea</taxon>
        <taxon>Polystomatidea</taxon>
        <taxon>Polystomatidae</taxon>
        <taxon>Protopolystoma</taxon>
    </lineage>
</organism>
<dbReference type="EMBL" id="CAAALY010066296">
    <property type="protein sequence ID" value="VEL24169.1"/>
    <property type="molecule type" value="Genomic_DNA"/>
</dbReference>
<keyword evidence="3" id="KW-0862">Zinc</keyword>
<evidence type="ECO:0000256" key="2">
    <source>
        <dbReference type="ARBA" id="ARBA00022771"/>
    </source>
</evidence>
<gene>
    <name evidence="9" type="ORF">PXEA_LOCUS17609</name>
</gene>
<keyword evidence="4" id="KW-0238">DNA-binding</keyword>
<evidence type="ECO:0000256" key="7">
    <source>
        <dbReference type="SAM" id="MobiDB-lite"/>
    </source>
</evidence>
<feature type="region of interest" description="Disordered" evidence="7">
    <location>
        <begin position="305"/>
        <end position="328"/>
    </location>
</feature>
<evidence type="ECO:0000256" key="5">
    <source>
        <dbReference type="ARBA" id="ARBA00023242"/>
    </source>
</evidence>
<evidence type="ECO:0000313" key="9">
    <source>
        <dbReference type="EMBL" id="VEL24169.1"/>
    </source>
</evidence>
<comment type="caution">
    <text evidence="9">The sequence shown here is derived from an EMBL/GenBank/DDBJ whole genome shotgun (WGS) entry which is preliminary data.</text>
</comment>
<dbReference type="GO" id="GO:0008270">
    <property type="term" value="F:zinc ion binding"/>
    <property type="evidence" value="ECO:0007669"/>
    <property type="project" value="UniProtKB-KW"/>
</dbReference>
<evidence type="ECO:0000256" key="3">
    <source>
        <dbReference type="ARBA" id="ARBA00022833"/>
    </source>
</evidence>
<feature type="domain" description="C2H2-type" evidence="8">
    <location>
        <begin position="127"/>
        <end position="159"/>
    </location>
</feature>
<sequence>MPKSLVDFYYMWKTTDHHVQQKRMKAAEAEHRLKQVYIPNYNKPNPAVLYPPSGNPGVPDNPPNRCEGCQALNSAQWYALGPPTCLLKVCSNCWNYWKRYGDLKASSILSRVNGTQSSGNCLSDLSFTCPVKPCSEEFSSRVHLAQHLEAFHQHIGSHLADEVQPGPSSTTHLVSDTFSALPTEAITTTPYSSSCGLASVSASLIKSRGATTSFHWHAPPSLRLARRLMSKSDTGTTSYIHRIARRPCLPSIFSALNTSESSIWSGPTAPSLAALFKETAPILSQISSTQAKKLLDFCLSATRMASGDPEDPSTSGPSNLLSNVSYSF</sequence>
<feature type="compositionally biased region" description="Polar residues" evidence="7">
    <location>
        <begin position="312"/>
        <end position="328"/>
    </location>
</feature>
<dbReference type="PROSITE" id="PS00028">
    <property type="entry name" value="ZINC_FINGER_C2H2_1"/>
    <property type="match status" value="1"/>
</dbReference>
<dbReference type="PANTHER" id="PTHR10865">
    <property type="entry name" value="METASTASIS-ASSOCIATED PROTEIN AND MESODERM INDUCTION EARLY RESPONSE PROTEIN"/>
    <property type="match status" value="1"/>
</dbReference>
<accession>A0A448WZQ6</accession>
<dbReference type="GO" id="GO:0003713">
    <property type="term" value="F:transcription coactivator activity"/>
    <property type="evidence" value="ECO:0007669"/>
    <property type="project" value="TreeGrafter"/>
</dbReference>
<dbReference type="PROSITE" id="PS50157">
    <property type="entry name" value="ZINC_FINGER_C2H2_2"/>
    <property type="match status" value="1"/>
</dbReference>
<dbReference type="OrthoDB" id="2193595at2759"/>
<dbReference type="InterPro" id="IPR040138">
    <property type="entry name" value="MIER/MTA"/>
</dbReference>
<dbReference type="GO" id="GO:0003677">
    <property type="term" value="F:DNA binding"/>
    <property type="evidence" value="ECO:0007669"/>
    <property type="project" value="UniProtKB-KW"/>
</dbReference>
<dbReference type="Gene3D" id="1.10.10.60">
    <property type="entry name" value="Homeodomain-like"/>
    <property type="match status" value="1"/>
</dbReference>
<reference evidence="9" key="1">
    <citation type="submission" date="2018-11" db="EMBL/GenBank/DDBJ databases">
        <authorList>
            <consortium name="Pathogen Informatics"/>
        </authorList>
    </citation>
    <scope>NUCLEOTIDE SEQUENCE</scope>
</reference>
<dbReference type="PANTHER" id="PTHR10865:SF29">
    <property type="entry name" value="METASTASIS ASSOCIATED 1-LIKE, ISOFORM D"/>
    <property type="match status" value="1"/>
</dbReference>
<keyword evidence="1" id="KW-0479">Metal-binding</keyword>
<evidence type="ECO:0000256" key="4">
    <source>
        <dbReference type="ARBA" id="ARBA00023125"/>
    </source>
</evidence>
<evidence type="ECO:0000256" key="1">
    <source>
        <dbReference type="ARBA" id="ARBA00022723"/>
    </source>
</evidence>
<evidence type="ECO:0000313" key="10">
    <source>
        <dbReference type="Proteomes" id="UP000784294"/>
    </source>
</evidence>
<protein>
    <recommendedName>
        <fullName evidence="8">C2H2-type domain-containing protein</fullName>
    </recommendedName>
</protein>
<dbReference type="Proteomes" id="UP000784294">
    <property type="component" value="Unassembled WGS sequence"/>
</dbReference>
<dbReference type="AlphaFoldDB" id="A0A448WZQ6"/>
<dbReference type="GO" id="GO:0042826">
    <property type="term" value="F:histone deacetylase binding"/>
    <property type="evidence" value="ECO:0007669"/>
    <property type="project" value="TreeGrafter"/>
</dbReference>
<name>A0A448WZQ6_9PLAT</name>
<dbReference type="GO" id="GO:0003714">
    <property type="term" value="F:transcription corepressor activity"/>
    <property type="evidence" value="ECO:0007669"/>
    <property type="project" value="TreeGrafter"/>
</dbReference>
<dbReference type="GO" id="GO:0000122">
    <property type="term" value="P:negative regulation of transcription by RNA polymerase II"/>
    <property type="evidence" value="ECO:0007669"/>
    <property type="project" value="TreeGrafter"/>
</dbReference>
<keyword evidence="5" id="KW-0539">Nucleus</keyword>